<evidence type="ECO:0000259" key="1">
    <source>
        <dbReference type="Pfam" id="PF17754"/>
    </source>
</evidence>
<protein>
    <recommendedName>
        <fullName evidence="1">MftR C-terminal domain-containing protein</fullName>
    </recommendedName>
</protein>
<gene>
    <name evidence="2" type="ORF">Aau02nite_56400</name>
</gene>
<dbReference type="Proteomes" id="UP000681340">
    <property type="component" value="Unassembled WGS sequence"/>
</dbReference>
<sequence length="79" mass="8109">MRGDLLRAGAPAEAEVAETVAERTGTDLSRDMYPHLVAAVVLAANNVALAHFQRADPPVAMPQLLTDALAGIAAGPPPP</sequence>
<dbReference type="Gene3D" id="1.10.357.10">
    <property type="entry name" value="Tetracycline Repressor, domain 2"/>
    <property type="match status" value="1"/>
</dbReference>
<feature type="domain" description="MftR C-terminal" evidence="1">
    <location>
        <begin position="10"/>
        <end position="75"/>
    </location>
</feature>
<reference evidence="2" key="1">
    <citation type="submission" date="2021-03" db="EMBL/GenBank/DDBJ databases">
        <title>Whole genome shotgun sequence of Actinoplanes auranticolor NBRC 12245.</title>
        <authorList>
            <person name="Komaki H."/>
            <person name="Tamura T."/>
        </authorList>
    </citation>
    <scope>NUCLEOTIDE SEQUENCE</scope>
    <source>
        <strain evidence="2">NBRC 12245</strain>
    </source>
</reference>
<dbReference type="EMBL" id="BOQL01000044">
    <property type="protein sequence ID" value="GIM73510.1"/>
    <property type="molecule type" value="Genomic_DNA"/>
</dbReference>
<dbReference type="Pfam" id="PF17754">
    <property type="entry name" value="TetR_C_14"/>
    <property type="match status" value="1"/>
</dbReference>
<keyword evidence="3" id="KW-1185">Reference proteome</keyword>
<organism evidence="2 3">
    <name type="scientific">Actinoplanes auranticolor</name>
    <dbReference type="NCBI Taxonomy" id="47988"/>
    <lineage>
        <taxon>Bacteria</taxon>
        <taxon>Bacillati</taxon>
        <taxon>Actinomycetota</taxon>
        <taxon>Actinomycetes</taxon>
        <taxon>Micromonosporales</taxon>
        <taxon>Micromonosporaceae</taxon>
        <taxon>Actinoplanes</taxon>
    </lineage>
</organism>
<evidence type="ECO:0000313" key="2">
    <source>
        <dbReference type="EMBL" id="GIM73510.1"/>
    </source>
</evidence>
<dbReference type="AlphaFoldDB" id="A0A919VS56"/>
<comment type="caution">
    <text evidence="2">The sequence shown here is derived from an EMBL/GenBank/DDBJ whole genome shotgun (WGS) entry which is preliminary data.</text>
</comment>
<proteinExistence type="predicted"/>
<name>A0A919VS56_9ACTN</name>
<dbReference type="InterPro" id="IPR041347">
    <property type="entry name" value="MftR_C"/>
</dbReference>
<accession>A0A919VS56</accession>
<dbReference type="RefSeq" id="WP_246595488.1">
    <property type="nucleotide sequence ID" value="NZ_BAABEA010000054.1"/>
</dbReference>
<evidence type="ECO:0000313" key="3">
    <source>
        <dbReference type="Proteomes" id="UP000681340"/>
    </source>
</evidence>